<dbReference type="Gene3D" id="3.30.200.20">
    <property type="entry name" value="Phosphorylase Kinase, domain 1"/>
    <property type="match status" value="1"/>
</dbReference>
<dbReference type="PANTHER" id="PTHR48005">
    <property type="entry name" value="LEUCINE RICH REPEAT KINASE 2"/>
    <property type="match status" value="1"/>
</dbReference>
<comment type="caution">
    <text evidence="19">The sequence shown here is derived from an EMBL/GenBank/DDBJ whole genome shotgun (WGS) entry which is preliminary data.</text>
</comment>
<evidence type="ECO:0000256" key="16">
    <source>
        <dbReference type="SAM" id="Phobius"/>
    </source>
</evidence>
<keyword evidence="5" id="KW-0808">Transferase</keyword>
<evidence type="ECO:0000256" key="13">
    <source>
        <dbReference type="ARBA" id="ARBA00023136"/>
    </source>
</evidence>
<protein>
    <recommendedName>
        <fullName evidence="2">non-specific serine/threonine protein kinase</fullName>
        <ecNumber evidence="2">2.7.11.1</ecNumber>
    </recommendedName>
</protein>
<evidence type="ECO:0000256" key="8">
    <source>
        <dbReference type="ARBA" id="ARBA00022737"/>
    </source>
</evidence>
<proteinExistence type="predicted"/>
<keyword evidence="3" id="KW-0723">Serine/threonine-protein kinase</keyword>
<dbReference type="EMBL" id="JBJUIK010000004">
    <property type="protein sequence ID" value="KAL3529626.1"/>
    <property type="molecule type" value="Genomic_DNA"/>
</dbReference>
<dbReference type="InterPro" id="IPR000719">
    <property type="entry name" value="Prot_kinase_dom"/>
</dbReference>
<evidence type="ECO:0000256" key="7">
    <source>
        <dbReference type="ARBA" id="ARBA00022729"/>
    </source>
</evidence>
<dbReference type="Proteomes" id="UP001630127">
    <property type="component" value="Unassembled WGS sequence"/>
</dbReference>
<evidence type="ECO:0000256" key="11">
    <source>
        <dbReference type="ARBA" id="ARBA00022840"/>
    </source>
</evidence>
<dbReference type="PROSITE" id="PS50011">
    <property type="entry name" value="PROTEIN_KINASE_DOM"/>
    <property type="match status" value="1"/>
</dbReference>
<dbReference type="PANTHER" id="PTHR48005:SF13">
    <property type="entry name" value="SERINE_THREONINE-PROTEIN KINASE DDB_G0278509-RELATED"/>
    <property type="match status" value="1"/>
</dbReference>
<dbReference type="GO" id="GO:0016020">
    <property type="term" value="C:membrane"/>
    <property type="evidence" value="ECO:0007669"/>
    <property type="project" value="UniProtKB-SubCell"/>
</dbReference>
<dbReference type="EC" id="2.7.11.1" evidence="2"/>
<comment type="catalytic activity">
    <reaction evidence="14">
        <text>L-threonyl-[protein] + ATP = O-phospho-L-threonyl-[protein] + ADP + H(+)</text>
        <dbReference type="Rhea" id="RHEA:46608"/>
        <dbReference type="Rhea" id="RHEA-COMP:11060"/>
        <dbReference type="Rhea" id="RHEA-COMP:11605"/>
        <dbReference type="ChEBI" id="CHEBI:15378"/>
        <dbReference type="ChEBI" id="CHEBI:30013"/>
        <dbReference type="ChEBI" id="CHEBI:30616"/>
        <dbReference type="ChEBI" id="CHEBI:61977"/>
        <dbReference type="ChEBI" id="CHEBI:456216"/>
        <dbReference type="EC" id="2.7.11.1"/>
    </reaction>
</comment>
<dbReference type="InterPro" id="IPR013210">
    <property type="entry name" value="LRR_N_plant-typ"/>
</dbReference>
<evidence type="ECO:0000256" key="17">
    <source>
        <dbReference type="SAM" id="SignalP"/>
    </source>
</evidence>
<dbReference type="SUPFAM" id="SSF52058">
    <property type="entry name" value="L domain-like"/>
    <property type="match status" value="1"/>
</dbReference>
<evidence type="ECO:0000256" key="4">
    <source>
        <dbReference type="ARBA" id="ARBA00022614"/>
    </source>
</evidence>
<evidence type="ECO:0000256" key="2">
    <source>
        <dbReference type="ARBA" id="ARBA00012513"/>
    </source>
</evidence>
<feature type="domain" description="Protein kinase" evidence="18">
    <location>
        <begin position="318"/>
        <end position="448"/>
    </location>
</feature>
<dbReference type="Pfam" id="PF00069">
    <property type="entry name" value="Pkinase"/>
    <property type="match status" value="1"/>
</dbReference>
<keyword evidence="9" id="KW-0547">Nucleotide-binding</keyword>
<dbReference type="SUPFAM" id="SSF56112">
    <property type="entry name" value="Protein kinase-like (PK-like)"/>
    <property type="match status" value="1"/>
</dbReference>
<evidence type="ECO:0000256" key="15">
    <source>
        <dbReference type="ARBA" id="ARBA00048679"/>
    </source>
</evidence>
<evidence type="ECO:0000256" key="12">
    <source>
        <dbReference type="ARBA" id="ARBA00022989"/>
    </source>
</evidence>
<evidence type="ECO:0000256" key="14">
    <source>
        <dbReference type="ARBA" id="ARBA00047899"/>
    </source>
</evidence>
<evidence type="ECO:0000256" key="6">
    <source>
        <dbReference type="ARBA" id="ARBA00022692"/>
    </source>
</evidence>
<dbReference type="Gene3D" id="3.80.10.10">
    <property type="entry name" value="Ribonuclease Inhibitor"/>
    <property type="match status" value="1"/>
</dbReference>
<evidence type="ECO:0000313" key="20">
    <source>
        <dbReference type="Proteomes" id="UP001630127"/>
    </source>
</evidence>
<keyword evidence="11" id="KW-0067">ATP-binding</keyword>
<evidence type="ECO:0000256" key="3">
    <source>
        <dbReference type="ARBA" id="ARBA00022527"/>
    </source>
</evidence>
<feature type="chain" id="PRO_5044854433" description="non-specific serine/threonine protein kinase" evidence="17">
    <location>
        <begin position="24"/>
        <end position="448"/>
    </location>
</feature>
<name>A0ABD3ACX2_9GENT</name>
<dbReference type="InterPro" id="IPR011009">
    <property type="entry name" value="Kinase-like_dom_sf"/>
</dbReference>
<evidence type="ECO:0000259" key="18">
    <source>
        <dbReference type="PROSITE" id="PS50011"/>
    </source>
</evidence>
<dbReference type="Pfam" id="PF08263">
    <property type="entry name" value="LRRNT_2"/>
    <property type="match status" value="1"/>
</dbReference>
<evidence type="ECO:0000256" key="1">
    <source>
        <dbReference type="ARBA" id="ARBA00004370"/>
    </source>
</evidence>
<gene>
    <name evidence="19" type="ORF">ACH5RR_008948</name>
</gene>
<evidence type="ECO:0000256" key="10">
    <source>
        <dbReference type="ARBA" id="ARBA00022777"/>
    </source>
</evidence>
<dbReference type="GO" id="GO:0005524">
    <property type="term" value="F:ATP binding"/>
    <property type="evidence" value="ECO:0007669"/>
    <property type="project" value="UniProtKB-KW"/>
</dbReference>
<reference evidence="19 20" key="1">
    <citation type="submission" date="2024-11" db="EMBL/GenBank/DDBJ databases">
        <title>A near-complete genome assembly of Cinchona calisaya.</title>
        <authorList>
            <person name="Lian D.C."/>
            <person name="Zhao X.W."/>
            <person name="Wei L."/>
        </authorList>
    </citation>
    <scope>NUCLEOTIDE SEQUENCE [LARGE SCALE GENOMIC DNA]</scope>
    <source>
        <tissue evidence="19">Nenye</tissue>
    </source>
</reference>
<feature type="transmembrane region" description="Helical" evidence="16">
    <location>
        <begin position="232"/>
        <end position="255"/>
    </location>
</feature>
<comment type="catalytic activity">
    <reaction evidence="15">
        <text>L-seryl-[protein] + ATP = O-phospho-L-seryl-[protein] + ADP + H(+)</text>
        <dbReference type="Rhea" id="RHEA:17989"/>
        <dbReference type="Rhea" id="RHEA-COMP:9863"/>
        <dbReference type="Rhea" id="RHEA-COMP:11604"/>
        <dbReference type="ChEBI" id="CHEBI:15378"/>
        <dbReference type="ChEBI" id="CHEBI:29999"/>
        <dbReference type="ChEBI" id="CHEBI:30616"/>
        <dbReference type="ChEBI" id="CHEBI:83421"/>
        <dbReference type="ChEBI" id="CHEBI:456216"/>
        <dbReference type="EC" id="2.7.11.1"/>
    </reaction>
</comment>
<keyword evidence="4" id="KW-0433">Leucine-rich repeat</keyword>
<accession>A0ABD3ACX2</accession>
<keyword evidence="13 16" id="KW-0472">Membrane</keyword>
<comment type="subcellular location">
    <subcellularLocation>
        <location evidence="1">Membrane</location>
    </subcellularLocation>
</comment>
<dbReference type="InterPro" id="IPR032675">
    <property type="entry name" value="LRR_dom_sf"/>
</dbReference>
<evidence type="ECO:0000313" key="19">
    <source>
        <dbReference type="EMBL" id="KAL3529626.1"/>
    </source>
</evidence>
<dbReference type="GO" id="GO:0004674">
    <property type="term" value="F:protein serine/threonine kinase activity"/>
    <property type="evidence" value="ECO:0007669"/>
    <property type="project" value="UniProtKB-KW"/>
</dbReference>
<feature type="signal peptide" evidence="17">
    <location>
        <begin position="1"/>
        <end position="23"/>
    </location>
</feature>
<organism evidence="19 20">
    <name type="scientific">Cinchona calisaya</name>
    <dbReference type="NCBI Taxonomy" id="153742"/>
    <lineage>
        <taxon>Eukaryota</taxon>
        <taxon>Viridiplantae</taxon>
        <taxon>Streptophyta</taxon>
        <taxon>Embryophyta</taxon>
        <taxon>Tracheophyta</taxon>
        <taxon>Spermatophyta</taxon>
        <taxon>Magnoliopsida</taxon>
        <taxon>eudicotyledons</taxon>
        <taxon>Gunneridae</taxon>
        <taxon>Pentapetalae</taxon>
        <taxon>asterids</taxon>
        <taxon>lamiids</taxon>
        <taxon>Gentianales</taxon>
        <taxon>Rubiaceae</taxon>
        <taxon>Cinchonoideae</taxon>
        <taxon>Cinchoneae</taxon>
        <taxon>Cinchona</taxon>
    </lineage>
</organism>
<keyword evidence="6 16" id="KW-0812">Transmembrane</keyword>
<keyword evidence="8" id="KW-0677">Repeat</keyword>
<keyword evidence="10" id="KW-0418">Kinase</keyword>
<dbReference type="FunFam" id="3.80.10.10:FF:000400">
    <property type="entry name" value="Nuclear pore complex protein NUP107"/>
    <property type="match status" value="1"/>
</dbReference>
<keyword evidence="20" id="KW-1185">Reference proteome</keyword>
<evidence type="ECO:0000256" key="9">
    <source>
        <dbReference type="ARBA" id="ARBA00022741"/>
    </source>
</evidence>
<sequence length="448" mass="50038">MTLNKVVIVAIIATFLILFPPESFPFTSAVANDIQCLQSMKESLQDPFGYLTSAWNFDNITEGSICDFVGVDCWHDNENKVLNIKLSNMGLKGLFPLGLEMCTSLTGLNLSSNYFSGPIPLDIGQNLRFITSLDLSNNNFSGLIPPSLATCNYLGSLKLDNNNLSGSIPSDFGLMSLIHYFSVSNNSLTGPVPNFIKASPILFYANNPGLCGQYPLKKCKDIGSVSGNSNRALFFSGFLTGWAVTASLVIFICLFGKRGIALEKLITKKKNMKKKPKVDEKNLWPKAREIDNTHKMAKLERYITRIPFAELTKATANFSQDNVIGIGKMGTMYKARIPNGWFLAIKKLFNSEQLDRQLASEIITLGRLKHCRLVHLIGFRLEKQDIFLVYKYMSNGNLYNWLHNRISSEGDIIGYWPLRVKVAVAVAEGLAWLHHKCSFMVVLEKYLA</sequence>
<dbReference type="AlphaFoldDB" id="A0ABD3ACX2"/>
<dbReference type="InterPro" id="IPR051420">
    <property type="entry name" value="Ser_Thr_Kinases_DiverseReg"/>
</dbReference>
<dbReference type="Pfam" id="PF00560">
    <property type="entry name" value="LRR_1"/>
    <property type="match status" value="3"/>
</dbReference>
<keyword evidence="12 16" id="KW-1133">Transmembrane helix</keyword>
<dbReference type="InterPro" id="IPR001611">
    <property type="entry name" value="Leu-rich_rpt"/>
</dbReference>
<evidence type="ECO:0000256" key="5">
    <source>
        <dbReference type="ARBA" id="ARBA00022679"/>
    </source>
</evidence>
<keyword evidence="7 17" id="KW-0732">Signal</keyword>